<protein>
    <submittedName>
        <fullName evidence="1">Uncharacterized protein</fullName>
    </submittedName>
</protein>
<proteinExistence type="predicted"/>
<dbReference type="EMBL" id="GBRH01283158">
    <property type="protein sequence ID" value="JAD14737.1"/>
    <property type="molecule type" value="Transcribed_RNA"/>
</dbReference>
<reference evidence="1" key="1">
    <citation type="submission" date="2014-09" db="EMBL/GenBank/DDBJ databases">
        <authorList>
            <person name="Magalhaes I.L.F."/>
            <person name="Oliveira U."/>
            <person name="Santos F.R."/>
            <person name="Vidigal T.H.D.A."/>
            <person name="Brescovit A.D."/>
            <person name="Santos A.J."/>
        </authorList>
    </citation>
    <scope>NUCLEOTIDE SEQUENCE</scope>
    <source>
        <tissue evidence="1">Shoot tissue taken approximately 20 cm above the soil surface</tissue>
    </source>
</reference>
<name>A0A0A8XSP3_ARUDO</name>
<evidence type="ECO:0000313" key="1">
    <source>
        <dbReference type="EMBL" id="JAD14737.1"/>
    </source>
</evidence>
<accession>A0A0A8XSP3</accession>
<sequence length="95" mass="10432">MCAKTHPGTLKWKSQEMTKANTMQASRKLRNRCPCQNLRVSAGGPCTTATLSVSLHWSLNCGSPKTTTLLAVELHISQILFPLILNQVSAHCLWA</sequence>
<organism evidence="1">
    <name type="scientific">Arundo donax</name>
    <name type="common">Giant reed</name>
    <name type="synonym">Donax arundinaceus</name>
    <dbReference type="NCBI Taxonomy" id="35708"/>
    <lineage>
        <taxon>Eukaryota</taxon>
        <taxon>Viridiplantae</taxon>
        <taxon>Streptophyta</taxon>
        <taxon>Embryophyta</taxon>
        <taxon>Tracheophyta</taxon>
        <taxon>Spermatophyta</taxon>
        <taxon>Magnoliopsida</taxon>
        <taxon>Liliopsida</taxon>
        <taxon>Poales</taxon>
        <taxon>Poaceae</taxon>
        <taxon>PACMAD clade</taxon>
        <taxon>Arundinoideae</taxon>
        <taxon>Arundineae</taxon>
        <taxon>Arundo</taxon>
    </lineage>
</organism>
<dbReference type="AlphaFoldDB" id="A0A0A8XSP3"/>
<reference evidence="1" key="2">
    <citation type="journal article" date="2015" name="Data Brief">
        <title>Shoot transcriptome of the giant reed, Arundo donax.</title>
        <authorList>
            <person name="Barrero R.A."/>
            <person name="Guerrero F.D."/>
            <person name="Moolhuijzen P."/>
            <person name="Goolsby J.A."/>
            <person name="Tidwell J."/>
            <person name="Bellgard S.E."/>
            <person name="Bellgard M.I."/>
        </authorList>
    </citation>
    <scope>NUCLEOTIDE SEQUENCE</scope>
    <source>
        <tissue evidence="1">Shoot tissue taken approximately 20 cm above the soil surface</tissue>
    </source>
</reference>